<dbReference type="Pfam" id="PF25967">
    <property type="entry name" value="RND-MFP_C"/>
    <property type="match status" value="1"/>
</dbReference>
<dbReference type="InterPro" id="IPR006143">
    <property type="entry name" value="RND_pump_MFP"/>
</dbReference>
<dbReference type="SUPFAM" id="SSF111369">
    <property type="entry name" value="HlyD-like secretion proteins"/>
    <property type="match status" value="1"/>
</dbReference>
<evidence type="ECO:0000259" key="3">
    <source>
        <dbReference type="Pfam" id="PF25973"/>
    </source>
</evidence>
<dbReference type="RefSeq" id="WP_317491244.1">
    <property type="nucleotide sequence ID" value="NZ_CP136051.1"/>
</dbReference>
<gene>
    <name evidence="4" type="ORF">RT717_08165</name>
</gene>
<evidence type="ECO:0000259" key="2">
    <source>
        <dbReference type="Pfam" id="PF25967"/>
    </source>
</evidence>
<dbReference type="NCBIfam" id="TIGR01730">
    <property type="entry name" value="RND_mfp"/>
    <property type="match status" value="1"/>
</dbReference>
<dbReference type="Proteomes" id="UP001302349">
    <property type="component" value="Chromosome"/>
</dbReference>
<name>A0ABZ0IWV7_9BACT</name>
<dbReference type="PANTHER" id="PTHR30469">
    <property type="entry name" value="MULTIDRUG RESISTANCE PROTEIN MDTA"/>
    <property type="match status" value="1"/>
</dbReference>
<dbReference type="InterPro" id="IPR058647">
    <property type="entry name" value="BSH_CzcB-like"/>
</dbReference>
<accession>A0ABZ0IWV7</accession>
<evidence type="ECO:0000256" key="1">
    <source>
        <dbReference type="ARBA" id="ARBA00009477"/>
    </source>
</evidence>
<protein>
    <submittedName>
        <fullName evidence="4">Efflux RND transporter periplasmic adaptor subunit</fullName>
    </submittedName>
</protein>
<comment type="similarity">
    <text evidence="1">Belongs to the membrane fusion protein (MFP) (TC 8.A.1) family.</text>
</comment>
<sequence length="349" mass="37671">MKNFITPTIIILSAWVLSACTQNKASEMQIDKNVVAVRLDSVKSEKVAKPVRTSGLVSSETESTLAFKTGGIIQRTYVKVGDRVKKDQLLASLNLTEIQAQVVQAKNGLEKATRDLERFKGLLADSAATLEQFQNITTVYENAKESYSIVSYNLTNSQIRAGFDGVVLKKWANEGEMISGGNPVFSLSARNQSTWVLKAGVADRDWARLNIGDKAVVHFDHLGDQVVEASVIRLAQGADPMNGTYQAELQLEVGKDQLLANGLVGSVVISPSKTHQVNLIPIESIIEGNGSQAFVYVPAKGNTVKKQPVSVAYFTEKDVAISSGLEHTAQVVSAGSAYLNEASTIMVVQ</sequence>
<dbReference type="InterPro" id="IPR058627">
    <property type="entry name" value="MdtA-like_C"/>
</dbReference>
<proteinExistence type="inferred from homology"/>
<feature type="domain" description="Multidrug resistance protein MdtA-like C-terminal permuted SH3" evidence="2">
    <location>
        <begin position="279"/>
        <end position="333"/>
    </location>
</feature>
<dbReference type="Gene3D" id="2.40.420.20">
    <property type="match status" value="1"/>
</dbReference>
<feature type="domain" description="CzcB-like barrel-sandwich hybrid" evidence="3">
    <location>
        <begin position="68"/>
        <end position="188"/>
    </location>
</feature>
<evidence type="ECO:0000313" key="4">
    <source>
        <dbReference type="EMBL" id="WOK08609.1"/>
    </source>
</evidence>
<dbReference type="Gene3D" id="2.40.50.100">
    <property type="match status" value="1"/>
</dbReference>
<keyword evidence="5" id="KW-1185">Reference proteome</keyword>
<dbReference type="EMBL" id="CP136051">
    <property type="protein sequence ID" value="WOK08609.1"/>
    <property type="molecule type" value="Genomic_DNA"/>
</dbReference>
<dbReference type="Gene3D" id="2.40.30.170">
    <property type="match status" value="1"/>
</dbReference>
<dbReference type="PROSITE" id="PS51257">
    <property type="entry name" value="PROKAR_LIPOPROTEIN"/>
    <property type="match status" value="1"/>
</dbReference>
<evidence type="ECO:0000313" key="5">
    <source>
        <dbReference type="Proteomes" id="UP001302349"/>
    </source>
</evidence>
<reference evidence="4 5" key="1">
    <citation type="journal article" date="2023" name="Microbiol. Resour. Announc.">
        <title>Complete Genome Sequence of Imperialibacter roseus strain P4T.</title>
        <authorList>
            <person name="Tizabi D.R."/>
            <person name="Bachvaroff T."/>
            <person name="Hill R.T."/>
        </authorList>
    </citation>
    <scope>NUCLEOTIDE SEQUENCE [LARGE SCALE GENOMIC DNA]</scope>
    <source>
        <strain evidence="4 5">P4T</strain>
    </source>
</reference>
<organism evidence="4 5">
    <name type="scientific">Imperialibacter roseus</name>
    <dbReference type="NCBI Taxonomy" id="1324217"/>
    <lineage>
        <taxon>Bacteria</taxon>
        <taxon>Pseudomonadati</taxon>
        <taxon>Bacteroidota</taxon>
        <taxon>Cytophagia</taxon>
        <taxon>Cytophagales</taxon>
        <taxon>Flammeovirgaceae</taxon>
        <taxon>Imperialibacter</taxon>
    </lineage>
</organism>
<dbReference type="Pfam" id="PF25973">
    <property type="entry name" value="BSH_CzcB"/>
    <property type="match status" value="1"/>
</dbReference>